<accession>A0A2M7V6B8</accession>
<dbReference type="InterPro" id="IPR029063">
    <property type="entry name" value="SAM-dependent_MTases_sf"/>
</dbReference>
<reference evidence="6" key="1">
    <citation type="submission" date="2017-09" db="EMBL/GenBank/DDBJ databases">
        <title>Depth-based differentiation of microbial function through sediment-hosted aquifers and enrichment of novel symbionts in the deep terrestrial subsurface.</title>
        <authorList>
            <person name="Probst A.J."/>
            <person name="Ladd B."/>
            <person name="Jarett J.K."/>
            <person name="Geller-Mcgrath D.E."/>
            <person name="Sieber C.M.K."/>
            <person name="Emerson J.B."/>
            <person name="Anantharaman K."/>
            <person name="Thomas B.C."/>
            <person name="Malmstrom R."/>
            <person name="Stieglmeier M."/>
            <person name="Klingl A."/>
            <person name="Woyke T."/>
            <person name="Ryan C.M."/>
            <person name="Banfield J.F."/>
        </authorList>
    </citation>
    <scope>NUCLEOTIDE SEQUENCE [LARGE SCALE GENOMIC DNA]</scope>
</reference>
<sequence length="171" mass="19782">MWILIAELFLVVLYALLLVFFFYTFYAFVKAAPFVPTSNHNVEKIIQIAGLNSTDTMCDLGSGDGRILFLAAKSGAKCVGIEINPILYYFSKFKKLLYRVDNVEIIRQDLWKIDLAQFDVLTLFFIAPKMEKLMKKIKAEMKPGSRVVSYAFRFPNWQPTKEDEKVRLYVV</sequence>
<gene>
    <name evidence="5" type="ORF">COX81_04170</name>
</gene>
<dbReference type="GO" id="GO:0016279">
    <property type="term" value="F:protein-lysine N-methyltransferase activity"/>
    <property type="evidence" value="ECO:0007669"/>
    <property type="project" value="InterPro"/>
</dbReference>
<evidence type="ECO:0000256" key="3">
    <source>
        <dbReference type="ARBA" id="ARBA00022691"/>
    </source>
</evidence>
<evidence type="ECO:0000313" key="5">
    <source>
        <dbReference type="EMBL" id="PIZ94217.1"/>
    </source>
</evidence>
<organism evidence="5 6">
    <name type="scientific">Candidatus Magasanikbacteria bacterium CG_4_10_14_0_2_um_filter_37_12</name>
    <dbReference type="NCBI Taxonomy" id="1974637"/>
    <lineage>
        <taxon>Bacteria</taxon>
        <taxon>Candidatus Magasanikiibacteriota</taxon>
    </lineage>
</organism>
<dbReference type="SUPFAM" id="SSF53335">
    <property type="entry name" value="S-adenosyl-L-methionine-dependent methyltransferases"/>
    <property type="match status" value="1"/>
</dbReference>
<protein>
    <recommendedName>
        <fullName evidence="4">Methyltransferase domain-containing protein</fullName>
    </recommendedName>
</protein>
<evidence type="ECO:0000259" key="4">
    <source>
        <dbReference type="Pfam" id="PF13847"/>
    </source>
</evidence>
<dbReference type="GO" id="GO:0032259">
    <property type="term" value="P:methylation"/>
    <property type="evidence" value="ECO:0007669"/>
    <property type="project" value="UniProtKB-KW"/>
</dbReference>
<dbReference type="InterPro" id="IPR026170">
    <property type="entry name" value="FAM173A/B"/>
</dbReference>
<dbReference type="InterPro" id="IPR025714">
    <property type="entry name" value="Methyltranfer_dom"/>
</dbReference>
<evidence type="ECO:0000256" key="2">
    <source>
        <dbReference type="ARBA" id="ARBA00022679"/>
    </source>
</evidence>
<name>A0A2M7V6B8_9BACT</name>
<dbReference type="PANTHER" id="PTHR13610:SF9">
    <property type="entry name" value="FI06469P"/>
    <property type="match status" value="1"/>
</dbReference>
<keyword evidence="3" id="KW-0949">S-adenosyl-L-methionine</keyword>
<proteinExistence type="predicted"/>
<keyword evidence="1" id="KW-0489">Methyltransferase</keyword>
<dbReference type="Gene3D" id="3.40.50.150">
    <property type="entry name" value="Vaccinia Virus protein VP39"/>
    <property type="match status" value="1"/>
</dbReference>
<dbReference type="Pfam" id="PF13847">
    <property type="entry name" value="Methyltransf_31"/>
    <property type="match status" value="1"/>
</dbReference>
<keyword evidence="2" id="KW-0808">Transferase</keyword>
<dbReference type="PANTHER" id="PTHR13610">
    <property type="entry name" value="METHYLTRANSFERASE DOMAIN-CONTAINING PROTEIN"/>
    <property type="match status" value="1"/>
</dbReference>
<evidence type="ECO:0000256" key="1">
    <source>
        <dbReference type="ARBA" id="ARBA00022603"/>
    </source>
</evidence>
<comment type="caution">
    <text evidence="5">The sequence shown here is derived from an EMBL/GenBank/DDBJ whole genome shotgun (WGS) entry which is preliminary data.</text>
</comment>
<dbReference type="Proteomes" id="UP000228568">
    <property type="component" value="Unassembled WGS sequence"/>
</dbReference>
<dbReference type="EMBL" id="PFPK01000048">
    <property type="protein sequence ID" value="PIZ94217.1"/>
    <property type="molecule type" value="Genomic_DNA"/>
</dbReference>
<feature type="domain" description="Methyltransferase" evidence="4">
    <location>
        <begin position="52"/>
        <end position="155"/>
    </location>
</feature>
<dbReference type="CDD" id="cd02440">
    <property type="entry name" value="AdoMet_MTases"/>
    <property type="match status" value="1"/>
</dbReference>
<dbReference type="AlphaFoldDB" id="A0A2M7V6B8"/>
<evidence type="ECO:0000313" key="6">
    <source>
        <dbReference type="Proteomes" id="UP000228568"/>
    </source>
</evidence>